<dbReference type="InterPro" id="IPR050644">
    <property type="entry name" value="PG_Glycine_Bridge_Synth"/>
</dbReference>
<dbReference type="AlphaFoldDB" id="A0A1S9TA60"/>
<dbReference type="PANTHER" id="PTHR36174">
    <property type="entry name" value="LIPID II:GLYCINE GLYCYLTRANSFERASE"/>
    <property type="match status" value="1"/>
</dbReference>
<protein>
    <submittedName>
        <fullName evidence="1">GNAT family N-acetyltransferase</fullName>
    </submittedName>
</protein>
<dbReference type="Proteomes" id="UP000190906">
    <property type="component" value="Unassembled WGS sequence"/>
</dbReference>
<dbReference type="InterPro" id="IPR016181">
    <property type="entry name" value="Acyl_CoA_acyltransferase"/>
</dbReference>
<evidence type="ECO:0000313" key="2">
    <source>
        <dbReference type="Proteomes" id="UP000190906"/>
    </source>
</evidence>
<dbReference type="Gene3D" id="3.40.630.30">
    <property type="match status" value="1"/>
</dbReference>
<dbReference type="EMBL" id="MUAJ01000071">
    <property type="protein sequence ID" value="OOR06874.1"/>
    <property type="molecule type" value="Genomic_DNA"/>
</dbReference>
<dbReference type="PANTHER" id="PTHR36174:SF1">
    <property type="entry name" value="LIPID II:GLYCINE GLYCYLTRANSFERASE"/>
    <property type="match status" value="1"/>
</dbReference>
<dbReference type="RefSeq" id="WP_078205763.1">
    <property type="nucleotide sequence ID" value="NZ_MUAJ01000071.1"/>
</dbReference>
<evidence type="ECO:0000313" key="1">
    <source>
        <dbReference type="EMBL" id="OOR06874.1"/>
    </source>
</evidence>
<dbReference type="Pfam" id="PF04339">
    <property type="entry name" value="FemAB_like"/>
    <property type="match status" value="1"/>
</dbReference>
<dbReference type="GO" id="GO:0016740">
    <property type="term" value="F:transferase activity"/>
    <property type="evidence" value="ECO:0007669"/>
    <property type="project" value="UniProtKB-KW"/>
</dbReference>
<organism evidence="1 2">
    <name type="scientific">Bacillus cereus</name>
    <dbReference type="NCBI Taxonomy" id="1396"/>
    <lineage>
        <taxon>Bacteria</taxon>
        <taxon>Bacillati</taxon>
        <taxon>Bacillota</taxon>
        <taxon>Bacilli</taxon>
        <taxon>Bacillales</taxon>
        <taxon>Bacillaceae</taxon>
        <taxon>Bacillus</taxon>
        <taxon>Bacillus cereus group</taxon>
    </lineage>
</organism>
<accession>A0A1S9TA60</accession>
<sequence length="293" mass="34334">MEIEICTDAQYWDACMEEYNGSVFHCYEWGKLMELLPGVQFFPVLIETRDTVVLSPMYVQDGRLLGSLIGYGGPIIIGQDKIDFSFYESIINRKFENKIQKLLLPITINPFQSYSNEKWDYKETYMLDLPNRFEDLWTSCSGKARTSVRYARKQNVEIRPIASEELDEFYNLYQEHNNSIGASYSFSREFFNHLFLNLQEKILFLGAFLEEELISSSIFIMDKQVLYYWININNTIGKNSQSSYLLLNDAFELAIHNKLKYADLGYSHNKGIARPKIYWGAVLKKCFCLKERI</sequence>
<dbReference type="SUPFAM" id="SSF55729">
    <property type="entry name" value="Acyl-CoA N-acyltransferases (Nat)"/>
    <property type="match status" value="1"/>
</dbReference>
<keyword evidence="1" id="KW-0808">Transferase</keyword>
<comment type="caution">
    <text evidence="1">The sequence shown here is derived from an EMBL/GenBank/DDBJ whole genome shotgun (WGS) entry which is preliminary data.</text>
</comment>
<proteinExistence type="predicted"/>
<dbReference type="InterPro" id="IPR007434">
    <property type="entry name" value="FemAB-like"/>
</dbReference>
<reference evidence="1 2" key="1">
    <citation type="submission" date="2017-01" db="EMBL/GenBank/DDBJ databases">
        <title>Bacillus cereus isolates.</title>
        <authorList>
            <person name="Beno S.M."/>
        </authorList>
    </citation>
    <scope>NUCLEOTIDE SEQUENCE [LARGE SCALE GENOMIC DNA]</scope>
    <source>
        <strain evidence="1 2">FSL H8-0485</strain>
    </source>
</reference>
<gene>
    <name evidence="1" type="ORF">BW897_30605</name>
</gene>
<name>A0A1S9TA60_BACCE</name>